<proteinExistence type="predicted"/>
<dbReference type="Proteomes" id="UP001320148">
    <property type="component" value="Chromosome"/>
</dbReference>
<reference evidence="1 2" key="1">
    <citation type="submission" date="2021-02" db="EMBL/GenBank/DDBJ databases">
        <title>Complete genome of Desulfoluna sp. strain ASN36.</title>
        <authorList>
            <person name="Takahashi A."/>
            <person name="Kojima H."/>
            <person name="Fukui M."/>
        </authorList>
    </citation>
    <scope>NUCLEOTIDE SEQUENCE [LARGE SCALE GENOMIC DNA]</scope>
    <source>
        <strain evidence="1 2">ASN36</strain>
    </source>
</reference>
<dbReference type="EMBL" id="AP024488">
    <property type="protein sequence ID" value="BCS97711.1"/>
    <property type="molecule type" value="Genomic_DNA"/>
</dbReference>
<keyword evidence="2" id="KW-1185">Reference proteome</keyword>
<protein>
    <submittedName>
        <fullName evidence="1">Uncharacterized protein</fullName>
    </submittedName>
</protein>
<evidence type="ECO:0000313" key="1">
    <source>
        <dbReference type="EMBL" id="BCS97711.1"/>
    </source>
</evidence>
<accession>A0ABN6F7J9</accession>
<gene>
    <name evidence="1" type="ORF">DSLASN_33430</name>
</gene>
<sequence>MGKARSVPIIGELISTEAIGRSIGTLTSSPGMAVITTRDGHGTTFAHPTGYILNERLSLGQSDMVEKEW</sequence>
<name>A0ABN6F7J9_9BACT</name>
<organism evidence="1 2">
    <name type="scientific">Desulfoluna limicola</name>
    <dbReference type="NCBI Taxonomy" id="2810562"/>
    <lineage>
        <taxon>Bacteria</taxon>
        <taxon>Pseudomonadati</taxon>
        <taxon>Thermodesulfobacteriota</taxon>
        <taxon>Desulfobacteria</taxon>
        <taxon>Desulfobacterales</taxon>
        <taxon>Desulfolunaceae</taxon>
        <taxon>Desulfoluna</taxon>
    </lineage>
</organism>
<evidence type="ECO:0000313" key="2">
    <source>
        <dbReference type="Proteomes" id="UP001320148"/>
    </source>
</evidence>